<sequence>MLTLILLVFLATVSAQDFPDECIEGPYLSFLGCNAGSQPVGDLCIYDSCLVTTAAVVTTVAGGTDTVRRMGSERVLHVVILPRSRSSTTMRYYMPILWSADYRIHL</sequence>
<organism evidence="2 3">
    <name type="scientific">Mesorhabditis spiculigera</name>
    <dbReference type="NCBI Taxonomy" id="96644"/>
    <lineage>
        <taxon>Eukaryota</taxon>
        <taxon>Metazoa</taxon>
        <taxon>Ecdysozoa</taxon>
        <taxon>Nematoda</taxon>
        <taxon>Chromadorea</taxon>
        <taxon>Rhabditida</taxon>
        <taxon>Rhabditina</taxon>
        <taxon>Rhabditomorpha</taxon>
        <taxon>Rhabditoidea</taxon>
        <taxon>Rhabditidae</taxon>
        <taxon>Mesorhabditinae</taxon>
        <taxon>Mesorhabditis</taxon>
    </lineage>
</organism>
<dbReference type="AlphaFoldDB" id="A0AA36CT06"/>
<dbReference type="Proteomes" id="UP001177023">
    <property type="component" value="Unassembled WGS sequence"/>
</dbReference>
<keyword evidence="1" id="KW-0732">Signal</keyword>
<protein>
    <recommendedName>
        <fullName evidence="4">Secreted protein</fullName>
    </recommendedName>
</protein>
<dbReference type="EMBL" id="CATQJA010002633">
    <property type="protein sequence ID" value="CAJ0574759.1"/>
    <property type="molecule type" value="Genomic_DNA"/>
</dbReference>
<keyword evidence="3" id="KW-1185">Reference proteome</keyword>
<evidence type="ECO:0000256" key="1">
    <source>
        <dbReference type="SAM" id="SignalP"/>
    </source>
</evidence>
<feature type="non-terminal residue" evidence="2">
    <location>
        <position position="106"/>
    </location>
</feature>
<evidence type="ECO:0008006" key="4">
    <source>
        <dbReference type="Google" id="ProtNLM"/>
    </source>
</evidence>
<proteinExistence type="predicted"/>
<comment type="caution">
    <text evidence="2">The sequence shown here is derived from an EMBL/GenBank/DDBJ whole genome shotgun (WGS) entry which is preliminary data.</text>
</comment>
<evidence type="ECO:0000313" key="3">
    <source>
        <dbReference type="Proteomes" id="UP001177023"/>
    </source>
</evidence>
<gene>
    <name evidence="2" type="ORF">MSPICULIGERA_LOCUS13086</name>
</gene>
<feature type="signal peptide" evidence="1">
    <location>
        <begin position="1"/>
        <end position="15"/>
    </location>
</feature>
<name>A0AA36CT06_9BILA</name>
<feature type="chain" id="PRO_5041201000" description="Secreted protein" evidence="1">
    <location>
        <begin position="16"/>
        <end position="106"/>
    </location>
</feature>
<reference evidence="2" key="1">
    <citation type="submission" date="2023-06" db="EMBL/GenBank/DDBJ databases">
        <authorList>
            <person name="Delattre M."/>
        </authorList>
    </citation>
    <scope>NUCLEOTIDE SEQUENCE</scope>
    <source>
        <strain evidence="2">AF72</strain>
    </source>
</reference>
<evidence type="ECO:0000313" key="2">
    <source>
        <dbReference type="EMBL" id="CAJ0574759.1"/>
    </source>
</evidence>
<accession>A0AA36CT06</accession>